<dbReference type="FunFam" id="3.40.50.720:FF:000366">
    <property type="entry name" value="Protein FMP52, mitochondrial"/>
    <property type="match status" value="1"/>
</dbReference>
<comment type="subcellular location">
    <subcellularLocation>
        <location evidence="1">Mitochondrion outer membrane</location>
        <topology evidence="1">Peripheral membrane protein</topology>
    </subcellularLocation>
</comment>
<keyword evidence="6" id="KW-0472">Membrane</keyword>
<dbReference type="InterPro" id="IPR036291">
    <property type="entry name" value="NAD(P)-bd_dom_sf"/>
</dbReference>
<accession>A0A1E4S3J3</accession>
<sequence>MSAFIVGSTGLCGNLILKHCPEYFSKCYTLSRSKPDNSDNESTVILTSKDSSTWTELISKEPIDQPDTFFSGLGTTRAKAGGISNQRLIDYDLNLELAKAAKSKGFKKYVLVSSMGASASSPLPYPKMKGQLEDDVIALGFEQTIILRPGILLGERHEDKGLLNNLAVKLGSTVRGTFFAKYAGSPTEAEEVALAALKSSQKKYEDKVVILSPDDIINLAKE</sequence>
<evidence type="ECO:0000313" key="10">
    <source>
        <dbReference type="EMBL" id="ODV74088.1"/>
    </source>
</evidence>
<reference evidence="10 12" key="3">
    <citation type="journal article" date="2016" name="Proc. Natl. Acad. Sci. U.S.A.">
        <title>Comparative genomics of biotechnologically important yeasts.</title>
        <authorList>
            <person name="Riley R."/>
            <person name="Haridas S."/>
            <person name="Wolfe K.H."/>
            <person name="Lopes M.R."/>
            <person name="Hittinger C.T."/>
            <person name="Goeker M."/>
            <person name="Salamov A.A."/>
            <person name="Wisecaver J.H."/>
            <person name="Long T.M."/>
            <person name="Calvey C.H."/>
            <person name="Aerts A.L."/>
            <person name="Barry K.W."/>
            <person name="Choi C."/>
            <person name="Clum A."/>
            <person name="Coughlan A.Y."/>
            <person name="Deshpande S."/>
            <person name="Douglass A.P."/>
            <person name="Hanson S.J."/>
            <person name="Klenk H.-P."/>
            <person name="LaButti K.M."/>
            <person name="Lapidus A."/>
            <person name="Lindquist E.A."/>
            <person name="Lipzen A.M."/>
            <person name="Meier-Kolthoff J.P."/>
            <person name="Ohm R.A."/>
            <person name="Otillar R.P."/>
            <person name="Pangilinan J.L."/>
            <person name="Peng Y."/>
            <person name="Rokas A."/>
            <person name="Rosa C.A."/>
            <person name="Scheuner C."/>
            <person name="Sibirny A.A."/>
            <person name="Slot J.C."/>
            <person name="Stielow J.B."/>
            <person name="Sun H."/>
            <person name="Kurtzman C.P."/>
            <person name="Blackwell M."/>
            <person name="Grigoriev I.V."/>
            <person name="Jeffries T.W."/>
        </authorList>
    </citation>
    <scope>NUCLEOTIDE SEQUENCE [LARGE SCALE GENOMIC DNA]</scope>
    <source>
        <strain evidence="12">ATCC 18201 / CBS 1600 / BCRC 20928 / JCM 3617 / NBRC 0987 / NRRL Y-1542</strain>
        <strain evidence="10">NRRL Y-1542</strain>
    </source>
</reference>
<dbReference type="PANTHER" id="PTHR14097:SF7">
    <property type="entry name" value="OXIDOREDUCTASE HTATIP2"/>
    <property type="match status" value="1"/>
</dbReference>
<keyword evidence="3" id="KW-1000">Mitochondrion outer membrane</keyword>
<dbReference type="PANTHER" id="PTHR14097">
    <property type="entry name" value="OXIDOREDUCTASE HTATIP2"/>
    <property type="match status" value="1"/>
</dbReference>
<comment type="similarity">
    <text evidence="2">Belongs to the FMP52 family.</text>
</comment>
<keyword evidence="5" id="KW-0496">Mitochondrion</keyword>
<evidence type="ECO:0000256" key="7">
    <source>
        <dbReference type="ARBA" id="ARBA00071738"/>
    </source>
</evidence>
<dbReference type="AlphaFoldDB" id="A0A0H5CK99"/>
<dbReference type="RefSeq" id="XP_020071127.1">
    <property type="nucleotide sequence ID" value="XM_020213348.1"/>
</dbReference>
<evidence type="ECO:0000313" key="9">
    <source>
        <dbReference type="EMBL" id="CEP24904.1"/>
    </source>
</evidence>
<evidence type="ECO:0000256" key="6">
    <source>
        <dbReference type="ARBA" id="ARBA00023136"/>
    </source>
</evidence>
<keyword evidence="12" id="KW-1185">Reference proteome</keyword>
<evidence type="ECO:0000313" key="11">
    <source>
        <dbReference type="Proteomes" id="UP000038830"/>
    </source>
</evidence>
<reference evidence="11" key="2">
    <citation type="journal article" date="2015" name="J. Biotechnol.">
        <title>The structure of the Cyberlindnera jadinii genome and its relation to Candida utilis analyzed by the occurrence of single nucleotide polymorphisms.</title>
        <authorList>
            <person name="Rupp O."/>
            <person name="Brinkrolf K."/>
            <person name="Buerth C."/>
            <person name="Kunigo M."/>
            <person name="Schneider J."/>
            <person name="Jaenicke S."/>
            <person name="Goesmann A."/>
            <person name="Puehler A."/>
            <person name="Jaeger K.-E."/>
            <person name="Ernst J.F."/>
        </authorList>
    </citation>
    <scope>NUCLEOTIDE SEQUENCE [LARGE SCALE GENOMIC DNA]</scope>
    <source>
        <strain evidence="11">ATCC 18201 / CBS 1600 / BCRC 20928 / JCM 3617 / NBRC 0987 / NRRL Y-1542</strain>
    </source>
</reference>
<dbReference type="EMBL" id="KV453929">
    <property type="protein sequence ID" value="ODV74088.1"/>
    <property type="molecule type" value="Genomic_DNA"/>
</dbReference>
<dbReference type="Proteomes" id="UP000038830">
    <property type="component" value="Unassembled WGS sequence"/>
</dbReference>
<keyword evidence="4" id="KW-0809">Transit peptide</keyword>
<accession>A0A0H5CK99</accession>
<gene>
    <name evidence="9" type="ORF">BN1211_5855</name>
    <name evidence="10" type="ORF">CYBJADRAFT_150472</name>
</gene>
<evidence type="ECO:0000256" key="1">
    <source>
        <dbReference type="ARBA" id="ARBA00004450"/>
    </source>
</evidence>
<evidence type="ECO:0000256" key="4">
    <source>
        <dbReference type="ARBA" id="ARBA00022946"/>
    </source>
</evidence>
<evidence type="ECO:0000256" key="3">
    <source>
        <dbReference type="ARBA" id="ARBA00022787"/>
    </source>
</evidence>
<dbReference type="Pfam" id="PF08732">
    <property type="entry name" value="HIM1"/>
    <property type="match status" value="1"/>
</dbReference>
<dbReference type="OMA" id="CIENAKA"/>
<evidence type="ECO:0000256" key="5">
    <source>
        <dbReference type="ARBA" id="ARBA00023128"/>
    </source>
</evidence>
<dbReference type="OrthoDB" id="430436at2759"/>
<dbReference type="EMBL" id="CDQK01000007">
    <property type="protein sequence ID" value="CEP24904.1"/>
    <property type="molecule type" value="Genomic_DNA"/>
</dbReference>
<evidence type="ECO:0000256" key="8">
    <source>
        <dbReference type="ARBA" id="ARBA00074024"/>
    </source>
</evidence>
<evidence type="ECO:0000313" key="12">
    <source>
        <dbReference type="Proteomes" id="UP000094389"/>
    </source>
</evidence>
<dbReference type="Gene3D" id="3.40.50.720">
    <property type="entry name" value="NAD(P)-binding Rossmann-like Domain"/>
    <property type="match status" value="1"/>
</dbReference>
<dbReference type="STRING" id="983966.A0A0H5CK99"/>
<protein>
    <recommendedName>
        <fullName evidence="8">Protein FMP52, mitochondrial</fullName>
    </recommendedName>
    <alternativeName>
        <fullName evidence="7">Protein fmp52, mitochondrial</fullName>
    </alternativeName>
</protein>
<dbReference type="GO" id="GO:0051170">
    <property type="term" value="P:import into nucleus"/>
    <property type="evidence" value="ECO:0007669"/>
    <property type="project" value="TreeGrafter"/>
</dbReference>
<dbReference type="GO" id="GO:0005741">
    <property type="term" value="C:mitochondrial outer membrane"/>
    <property type="evidence" value="ECO:0007669"/>
    <property type="project" value="UniProtKB-SubCell"/>
</dbReference>
<organism evidence="9 11">
    <name type="scientific">Cyberlindnera jadinii (strain ATCC 18201 / CBS 1600 / BCRC 20928 / JCM 3617 / NBRC 0987 / NRRL Y-1542)</name>
    <name type="common">Torula yeast</name>
    <name type="synonym">Candida utilis</name>
    <dbReference type="NCBI Taxonomy" id="983966"/>
    <lineage>
        <taxon>Eukaryota</taxon>
        <taxon>Fungi</taxon>
        <taxon>Dikarya</taxon>
        <taxon>Ascomycota</taxon>
        <taxon>Saccharomycotina</taxon>
        <taxon>Saccharomycetes</taxon>
        <taxon>Phaffomycetales</taxon>
        <taxon>Phaffomycetaceae</taxon>
        <taxon>Cyberlindnera</taxon>
    </lineage>
</organism>
<evidence type="ECO:0000256" key="2">
    <source>
        <dbReference type="ARBA" id="ARBA00006617"/>
    </source>
</evidence>
<proteinExistence type="inferred from homology"/>
<reference evidence="9" key="1">
    <citation type="submission" date="2014-12" db="EMBL/GenBank/DDBJ databases">
        <authorList>
            <person name="Jaenicke S."/>
        </authorList>
    </citation>
    <scope>NUCLEOTIDE SEQUENCE [LARGE SCALE GENOMIC DNA]</scope>
    <source>
        <strain evidence="9">CBS1600</strain>
    </source>
</reference>
<dbReference type="SUPFAM" id="SSF51735">
    <property type="entry name" value="NAD(P)-binding Rossmann-fold domains"/>
    <property type="match status" value="1"/>
</dbReference>
<name>A0A0H5CK99_CYBJN</name>
<dbReference type="Proteomes" id="UP000094389">
    <property type="component" value="Unassembled WGS sequence"/>
</dbReference>
<dbReference type="GeneID" id="30987744"/>
<dbReference type="InterPro" id="IPR014843">
    <property type="entry name" value="Him1/Fmp52"/>
</dbReference>